<dbReference type="InterPro" id="IPR001683">
    <property type="entry name" value="PX_dom"/>
</dbReference>
<name>A0A1Q9DYN4_SYMMI</name>
<protein>
    <submittedName>
        <fullName evidence="2">Sorting nexin-24</fullName>
    </submittedName>
</protein>
<dbReference type="CDD" id="cd06093">
    <property type="entry name" value="PX_domain"/>
    <property type="match status" value="1"/>
</dbReference>
<organism evidence="2 3">
    <name type="scientific">Symbiodinium microadriaticum</name>
    <name type="common">Dinoflagellate</name>
    <name type="synonym">Zooxanthella microadriatica</name>
    <dbReference type="NCBI Taxonomy" id="2951"/>
    <lineage>
        <taxon>Eukaryota</taxon>
        <taxon>Sar</taxon>
        <taxon>Alveolata</taxon>
        <taxon>Dinophyceae</taxon>
        <taxon>Suessiales</taxon>
        <taxon>Symbiodiniaceae</taxon>
        <taxon>Symbiodinium</taxon>
    </lineage>
</organism>
<gene>
    <name evidence="2" type="primary">SNX24</name>
    <name evidence="2" type="ORF">AK812_SmicGene17126</name>
</gene>
<dbReference type="GO" id="GO:0035091">
    <property type="term" value="F:phosphatidylinositol binding"/>
    <property type="evidence" value="ECO:0007669"/>
    <property type="project" value="InterPro"/>
</dbReference>
<evidence type="ECO:0000313" key="2">
    <source>
        <dbReference type="EMBL" id="OLQ00239.1"/>
    </source>
</evidence>
<dbReference type="Gene3D" id="3.30.1520.10">
    <property type="entry name" value="Phox-like domain"/>
    <property type="match status" value="1"/>
</dbReference>
<reference evidence="2 3" key="1">
    <citation type="submission" date="2016-02" db="EMBL/GenBank/DDBJ databases">
        <title>Genome analysis of coral dinoflagellate symbionts highlights evolutionary adaptations to a symbiotic lifestyle.</title>
        <authorList>
            <person name="Aranda M."/>
            <person name="Li Y."/>
            <person name="Liew Y.J."/>
            <person name="Baumgarten S."/>
            <person name="Simakov O."/>
            <person name="Wilson M."/>
            <person name="Piel J."/>
            <person name="Ashoor H."/>
            <person name="Bougouffa S."/>
            <person name="Bajic V.B."/>
            <person name="Ryu T."/>
            <person name="Ravasi T."/>
            <person name="Bayer T."/>
            <person name="Micklem G."/>
            <person name="Kim H."/>
            <person name="Bhak J."/>
            <person name="Lajeunesse T.C."/>
            <person name="Voolstra C.R."/>
        </authorList>
    </citation>
    <scope>NUCLEOTIDE SEQUENCE [LARGE SCALE GENOMIC DNA]</scope>
    <source>
        <strain evidence="2 3">CCMP2467</strain>
    </source>
</reference>
<dbReference type="EMBL" id="LSRX01000334">
    <property type="protein sequence ID" value="OLQ00239.1"/>
    <property type="molecule type" value="Genomic_DNA"/>
</dbReference>
<dbReference type="InterPro" id="IPR036871">
    <property type="entry name" value="PX_dom_sf"/>
</dbReference>
<accession>A0A1Q9DYN4</accession>
<feature type="domain" description="PX" evidence="1">
    <location>
        <begin position="30"/>
        <end position="154"/>
    </location>
</feature>
<keyword evidence="3" id="KW-1185">Reference proteome</keyword>
<sequence>MILQVYLGGFFDPSPAMAVAAQASSPLVPLSVPASIGMPATAVVRHSGVTYFGIEVMHETGATYTVKKRYQDFEALKDKLVTLAPTSMIDQHFPRKHMFGCQGRKLEARRRGLELWLKGALFTRDLAPGWCLSLRSFLEVDRIHALPAQALHDTFPLSAPSSFSSSPEKEMSEGQPMQVLVPDGVECGQTLAVTVPDGRDVTLVVPPGFPGGSELLVWFDAEAGTLSPVV</sequence>
<dbReference type="AlphaFoldDB" id="A0A1Q9DYN4"/>
<proteinExistence type="predicted"/>
<dbReference type="Pfam" id="PF00787">
    <property type="entry name" value="PX"/>
    <property type="match status" value="1"/>
</dbReference>
<dbReference type="OrthoDB" id="437739at2759"/>
<dbReference type="SMART" id="SM00312">
    <property type="entry name" value="PX"/>
    <property type="match status" value="1"/>
</dbReference>
<dbReference type="PROSITE" id="PS50195">
    <property type="entry name" value="PX"/>
    <property type="match status" value="1"/>
</dbReference>
<dbReference type="SUPFAM" id="SSF64268">
    <property type="entry name" value="PX domain"/>
    <property type="match status" value="1"/>
</dbReference>
<comment type="caution">
    <text evidence="2">The sequence shown here is derived from an EMBL/GenBank/DDBJ whole genome shotgun (WGS) entry which is preliminary data.</text>
</comment>
<evidence type="ECO:0000259" key="1">
    <source>
        <dbReference type="PROSITE" id="PS50195"/>
    </source>
</evidence>
<dbReference type="Proteomes" id="UP000186817">
    <property type="component" value="Unassembled WGS sequence"/>
</dbReference>
<evidence type="ECO:0000313" key="3">
    <source>
        <dbReference type="Proteomes" id="UP000186817"/>
    </source>
</evidence>